<dbReference type="PANTHER" id="PTHR13929:SF0">
    <property type="entry name" value="UBIA PRENYLTRANSFERASE DOMAIN-CONTAINING PROTEIN 1"/>
    <property type="match status" value="1"/>
</dbReference>
<feature type="transmembrane region" description="Helical" evidence="8">
    <location>
        <begin position="302"/>
        <end position="323"/>
    </location>
</feature>
<keyword evidence="3" id="KW-0474">Menaquinone biosynthesis</keyword>
<dbReference type="Proteomes" id="UP000292886">
    <property type="component" value="Chromosome"/>
</dbReference>
<name>A0A4V1AIQ2_9LACO</name>
<evidence type="ECO:0000256" key="5">
    <source>
        <dbReference type="ARBA" id="ARBA00022692"/>
    </source>
</evidence>
<dbReference type="OrthoDB" id="9767568at2"/>
<keyword evidence="6 8" id="KW-1133">Transmembrane helix</keyword>
<feature type="transmembrane region" description="Helical" evidence="8">
    <location>
        <begin position="270"/>
        <end position="290"/>
    </location>
</feature>
<feature type="transmembrane region" description="Helical" evidence="8">
    <location>
        <begin position="243"/>
        <end position="264"/>
    </location>
</feature>
<dbReference type="GO" id="GO:0042371">
    <property type="term" value="P:vitamin K biosynthetic process"/>
    <property type="evidence" value="ECO:0007669"/>
    <property type="project" value="TreeGrafter"/>
</dbReference>
<evidence type="ECO:0000256" key="2">
    <source>
        <dbReference type="ARBA" id="ARBA00004863"/>
    </source>
</evidence>
<proteinExistence type="predicted"/>
<evidence type="ECO:0000313" key="10">
    <source>
        <dbReference type="Proteomes" id="UP000292886"/>
    </source>
</evidence>
<dbReference type="InterPro" id="IPR026046">
    <property type="entry name" value="UBIAD1"/>
</dbReference>
<evidence type="ECO:0000256" key="3">
    <source>
        <dbReference type="ARBA" id="ARBA00022428"/>
    </source>
</evidence>
<feature type="transmembrane region" description="Helical" evidence="8">
    <location>
        <begin position="21"/>
        <end position="43"/>
    </location>
</feature>
<dbReference type="Pfam" id="PF01040">
    <property type="entry name" value="UbiA"/>
    <property type="match status" value="1"/>
</dbReference>
<feature type="transmembrane region" description="Helical" evidence="8">
    <location>
        <begin position="196"/>
        <end position="222"/>
    </location>
</feature>
<dbReference type="GO" id="GO:0009234">
    <property type="term" value="P:menaquinone biosynthetic process"/>
    <property type="evidence" value="ECO:0007669"/>
    <property type="project" value="UniProtKB-UniPathway"/>
</dbReference>
<evidence type="ECO:0000256" key="8">
    <source>
        <dbReference type="SAM" id="Phobius"/>
    </source>
</evidence>
<dbReference type="InterPro" id="IPR044878">
    <property type="entry name" value="UbiA_sf"/>
</dbReference>
<sequence>MRSMKKPTIKVGKSMYTKWLTWKNFAAVAEISHAPLNIFWFIFGLAFAQFNFHQISIRNTIVGLILMLIFDGATNVFNNVMDYQKARDTEGYQKHTSTIGKLHLPVKGVMRLAIMMYLITFVLGIVLMDISHWPVIFFGLIGYFVAIQYSIGLRLNGTPFGEIATGMSIGFVIPATVVYINTHINGQILVNFSQPHVLLSILLATVPLWSVMLIGSFGNNTADLREDIANGRKTLVFYLGKPVAVRLIQFLLIVGPLTTIPLVLEDKAPWLTLITILLLPVIWKLSAPFWREQIKQTTFKGLFKAISLPLMVYPVTYFIGMLISHK</sequence>
<evidence type="ECO:0000256" key="1">
    <source>
        <dbReference type="ARBA" id="ARBA00004141"/>
    </source>
</evidence>
<dbReference type="KEGG" id="wei:EQG49_07375"/>
<dbReference type="UniPathway" id="UPA00079"/>
<protein>
    <submittedName>
        <fullName evidence="9">Prenyltransferase</fullName>
    </submittedName>
</protein>
<comment type="subcellular location">
    <subcellularLocation>
        <location evidence="1">Membrane</location>
        <topology evidence="1">Multi-pass membrane protein</topology>
    </subcellularLocation>
</comment>
<organism evidence="9 10">
    <name type="scientific">Periweissella cryptocerci</name>
    <dbReference type="NCBI Taxonomy" id="2506420"/>
    <lineage>
        <taxon>Bacteria</taxon>
        <taxon>Bacillati</taxon>
        <taxon>Bacillota</taxon>
        <taxon>Bacilli</taxon>
        <taxon>Lactobacillales</taxon>
        <taxon>Lactobacillaceae</taxon>
        <taxon>Periweissella</taxon>
    </lineage>
</organism>
<dbReference type="EMBL" id="CP037940">
    <property type="protein sequence ID" value="QBO36295.1"/>
    <property type="molecule type" value="Genomic_DNA"/>
</dbReference>
<evidence type="ECO:0000313" key="9">
    <source>
        <dbReference type="EMBL" id="QBO36295.1"/>
    </source>
</evidence>
<feature type="transmembrane region" description="Helical" evidence="8">
    <location>
        <begin position="109"/>
        <end position="127"/>
    </location>
</feature>
<keyword evidence="7 8" id="KW-0472">Membrane</keyword>
<dbReference type="PANTHER" id="PTHR13929">
    <property type="entry name" value="1,4-DIHYDROXY-2-NAPHTHOATE OCTAPRENYLTRANSFERASE"/>
    <property type="match status" value="1"/>
</dbReference>
<feature type="transmembrane region" description="Helical" evidence="8">
    <location>
        <begin position="133"/>
        <end position="151"/>
    </location>
</feature>
<dbReference type="GO" id="GO:0016020">
    <property type="term" value="C:membrane"/>
    <property type="evidence" value="ECO:0007669"/>
    <property type="project" value="UniProtKB-SubCell"/>
</dbReference>
<accession>A0A4V1AIQ2</accession>
<keyword evidence="5 8" id="KW-0812">Transmembrane</keyword>
<dbReference type="InterPro" id="IPR000537">
    <property type="entry name" value="UbiA_prenyltransferase"/>
</dbReference>
<keyword evidence="10" id="KW-1185">Reference proteome</keyword>
<reference evidence="10" key="1">
    <citation type="submission" date="2019-03" db="EMBL/GenBank/DDBJ databases">
        <title>Weissella sp. 26KH-42 Genome sequencing.</title>
        <authorList>
            <person name="Heo J."/>
            <person name="Kim S.-J."/>
            <person name="Kim J.-S."/>
            <person name="Hong S.-B."/>
            <person name="Kwon S.-W."/>
        </authorList>
    </citation>
    <scope>NUCLEOTIDE SEQUENCE [LARGE SCALE GENOMIC DNA]</scope>
    <source>
        <strain evidence="10">26KH-42</strain>
    </source>
</reference>
<dbReference type="CDD" id="cd13962">
    <property type="entry name" value="PT_UbiA_UBIAD1"/>
    <property type="match status" value="1"/>
</dbReference>
<evidence type="ECO:0000256" key="6">
    <source>
        <dbReference type="ARBA" id="ARBA00022989"/>
    </source>
</evidence>
<comment type="pathway">
    <text evidence="2">Quinol/quinone metabolism; menaquinone biosynthesis.</text>
</comment>
<evidence type="ECO:0000256" key="7">
    <source>
        <dbReference type="ARBA" id="ARBA00023136"/>
    </source>
</evidence>
<keyword evidence="4 9" id="KW-0808">Transferase</keyword>
<evidence type="ECO:0000256" key="4">
    <source>
        <dbReference type="ARBA" id="ARBA00022679"/>
    </source>
</evidence>
<dbReference type="AlphaFoldDB" id="A0A4V1AIQ2"/>
<dbReference type="Gene3D" id="1.10.357.140">
    <property type="entry name" value="UbiA prenyltransferase"/>
    <property type="match status" value="1"/>
</dbReference>
<feature type="transmembrane region" description="Helical" evidence="8">
    <location>
        <begin position="163"/>
        <end position="184"/>
    </location>
</feature>
<dbReference type="GO" id="GO:0004659">
    <property type="term" value="F:prenyltransferase activity"/>
    <property type="evidence" value="ECO:0007669"/>
    <property type="project" value="InterPro"/>
</dbReference>
<feature type="transmembrane region" description="Helical" evidence="8">
    <location>
        <begin position="55"/>
        <end position="77"/>
    </location>
</feature>
<gene>
    <name evidence="9" type="ORF">EQG49_07375</name>
</gene>